<name>A0A6I4W296_9ACTN</name>
<keyword evidence="7" id="KW-1185">Reference proteome</keyword>
<dbReference type="AlphaFoldDB" id="A0A6I4W296"/>
<keyword evidence="3 5" id="KW-1133">Transmembrane helix</keyword>
<keyword evidence="4 5" id="KW-0472">Membrane</keyword>
<organism evidence="6 7">
    <name type="scientific">Actinomadura rayongensis</name>
    <dbReference type="NCBI Taxonomy" id="1429076"/>
    <lineage>
        <taxon>Bacteria</taxon>
        <taxon>Bacillati</taxon>
        <taxon>Actinomycetota</taxon>
        <taxon>Actinomycetes</taxon>
        <taxon>Streptosporangiales</taxon>
        <taxon>Thermomonosporaceae</taxon>
        <taxon>Actinomadura</taxon>
    </lineage>
</organism>
<comment type="subcellular location">
    <subcellularLocation>
        <location evidence="1">Membrane</location>
        <topology evidence="1">Multi-pass membrane protein</topology>
    </subcellularLocation>
</comment>
<evidence type="ECO:0000256" key="1">
    <source>
        <dbReference type="ARBA" id="ARBA00004141"/>
    </source>
</evidence>
<evidence type="ECO:0000313" key="6">
    <source>
        <dbReference type="EMBL" id="MXQ64307.1"/>
    </source>
</evidence>
<reference evidence="6 7" key="1">
    <citation type="submission" date="2019-12" db="EMBL/GenBank/DDBJ databases">
        <title>Nocardia macrotermitis sp. nov. and Nocardia aurantia sp. nov., isolated from the gut of the fungus growing-termite Macrotermes natalensis.</title>
        <authorList>
            <person name="Christine B."/>
            <person name="Rene B."/>
        </authorList>
    </citation>
    <scope>NUCLEOTIDE SEQUENCE [LARGE SCALE GENOMIC DNA]</scope>
    <source>
        <strain evidence="6 7">DSM 102126</strain>
    </source>
</reference>
<evidence type="ECO:0000256" key="4">
    <source>
        <dbReference type="ARBA" id="ARBA00023136"/>
    </source>
</evidence>
<dbReference type="EMBL" id="WUTW01000002">
    <property type="protein sequence ID" value="MXQ64307.1"/>
    <property type="molecule type" value="Genomic_DNA"/>
</dbReference>
<evidence type="ECO:0000313" key="7">
    <source>
        <dbReference type="Proteomes" id="UP000431901"/>
    </source>
</evidence>
<feature type="transmembrane region" description="Helical" evidence="5">
    <location>
        <begin position="63"/>
        <end position="84"/>
    </location>
</feature>
<dbReference type="Proteomes" id="UP000431901">
    <property type="component" value="Unassembled WGS sequence"/>
</dbReference>
<gene>
    <name evidence="6" type="ORF">GQ466_09685</name>
</gene>
<keyword evidence="2 5" id="KW-0812">Transmembrane</keyword>
<proteinExistence type="predicted"/>
<comment type="caution">
    <text evidence="6">The sequence shown here is derived from an EMBL/GenBank/DDBJ whole genome shotgun (WGS) entry which is preliminary data.</text>
</comment>
<protein>
    <submittedName>
        <fullName evidence="6">DoxX family membrane protein</fullName>
    </submittedName>
</protein>
<feature type="transmembrane region" description="Helical" evidence="5">
    <location>
        <begin position="96"/>
        <end position="115"/>
    </location>
</feature>
<evidence type="ECO:0000256" key="5">
    <source>
        <dbReference type="SAM" id="Phobius"/>
    </source>
</evidence>
<evidence type="ECO:0000256" key="2">
    <source>
        <dbReference type="ARBA" id="ARBA00022692"/>
    </source>
</evidence>
<accession>A0A6I4W296</accession>
<dbReference type="Pfam" id="PF13564">
    <property type="entry name" value="DoxX_2"/>
    <property type="match status" value="1"/>
</dbReference>
<dbReference type="OrthoDB" id="3790625at2"/>
<dbReference type="InterPro" id="IPR032808">
    <property type="entry name" value="DoxX"/>
</dbReference>
<dbReference type="GO" id="GO:0016020">
    <property type="term" value="C:membrane"/>
    <property type="evidence" value="ECO:0007669"/>
    <property type="project" value="UniProtKB-SubCell"/>
</dbReference>
<sequence>MFLLTVIFTLATAGVFLTAGLGKLQGVPRQVDLATHLNVPWDGYRLVGVAEILGAFGLLVGLWASWLGILVGFCLFVLMVGALVTHSRAEDSAARTAPAIVVGGVVLITLLLRVATH</sequence>
<dbReference type="RefSeq" id="WP_161102554.1">
    <property type="nucleotide sequence ID" value="NZ_JBHLYI010000013.1"/>
</dbReference>
<evidence type="ECO:0000256" key="3">
    <source>
        <dbReference type="ARBA" id="ARBA00022989"/>
    </source>
</evidence>